<keyword evidence="1" id="KW-1133">Transmembrane helix</keyword>
<keyword evidence="3" id="KW-1185">Reference proteome</keyword>
<evidence type="ECO:0000313" key="2">
    <source>
        <dbReference type="EMBL" id="QGZ95936.1"/>
    </source>
</evidence>
<feature type="transmembrane region" description="Helical" evidence="1">
    <location>
        <begin position="88"/>
        <end position="106"/>
    </location>
</feature>
<keyword evidence="1" id="KW-0472">Membrane</keyword>
<feature type="transmembrane region" description="Helical" evidence="1">
    <location>
        <begin position="21"/>
        <end position="43"/>
    </location>
</feature>
<dbReference type="AlphaFoldDB" id="A0A6I6MR91"/>
<feature type="transmembrane region" description="Helical" evidence="1">
    <location>
        <begin position="160"/>
        <end position="180"/>
    </location>
</feature>
<name>A0A6I6MR91_9CAUL</name>
<reference evidence="3" key="1">
    <citation type="submission" date="2019-12" db="EMBL/GenBank/DDBJ databases">
        <title>Complete genome of Terracaulis silvestris 0127_4.</title>
        <authorList>
            <person name="Vieira S."/>
            <person name="Riedel T."/>
            <person name="Sproer C."/>
            <person name="Pascual J."/>
            <person name="Boedeker C."/>
            <person name="Overmann J."/>
        </authorList>
    </citation>
    <scope>NUCLEOTIDE SEQUENCE [LARGE SCALE GENOMIC DNA]</scope>
    <source>
        <strain evidence="3">0127_4</strain>
    </source>
</reference>
<evidence type="ECO:0000313" key="3">
    <source>
        <dbReference type="Proteomes" id="UP000431269"/>
    </source>
</evidence>
<organism evidence="2 3">
    <name type="scientific">Terricaulis silvestris</name>
    <dbReference type="NCBI Taxonomy" id="2686094"/>
    <lineage>
        <taxon>Bacteria</taxon>
        <taxon>Pseudomonadati</taxon>
        <taxon>Pseudomonadota</taxon>
        <taxon>Alphaproteobacteria</taxon>
        <taxon>Caulobacterales</taxon>
        <taxon>Caulobacteraceae</taxon>
        <taxon>Terricaulis</taxon>
    </lineage>
</organism>
<proteinExistence type="predicted"/>
<feature type="transmembrane region" description="Helical" evidence="1">
    <location>
        <begin position="192"/>
        <end position="212"/>
    </location>
</feature>
<evidence type="ECO:0000256" key="1">
    <source>
        <dbReference type="SAM" id="Phobius"/>
    </source>
</evidence>
<gene>
    <name evidence="2" type="ORF">DSM104635_02791</name>
</gene>
<feature type="transmembrane region" description="Helical" evidence="1">
    <location>
        <begin position="136"/>
        <end position="153"/>
    </location>
</feature>
<protein>
    <recommendedName>
        <fullName evidence="4">Membrane-bound metal-dependent hydrolase</fullName>
    </recommendedName>
</protein>
<accession>A0A6I6MR91</accession>
<feature type="transmembrane region" description="Helical" evidence="1">
    <location>
        <begin position="63"/>
        <end position="81"/>
    </location>
</feature>
<sequence length="220" mass="23652">MFVGHYAAAMAAKAIEPKAPMWTLAAASQLIDIGWSAFIITGVEHARVDPALPGSTLVLYDMPWTHSLPAVLVWSIAAALLVKLLLRLPWWASTVVGLTVFSHWVLDYLVHRPDLQLWPGGESVGLALWNYPVPEQAVEMGLLAVCGAVWVASRKALGRFAWPAIGFIAFLVVLQIVAMLSPQPAGELGPESGVTILVIYVVVAAIAALTDLRGKRKEAS</sequence>
<evidence type="ECO:0008006" key="4">
    <source>
        <dbReference type="Google" id="ProtNLM"/>
    </source>
</evidence>
<dbReference type="KEGG" id="tsv:DSM104635_02791"/>
<dbReference type="EMBL" id="CP047045">
    <property type="protein sequence ID" value="QGZ95936.1"/>
    <property type="molecule type" value="Genomic_DNA"/>
</dbReference>
<dbReference type="RefSeq" id="WP_158766758.1">
    <property type="nucleotide sequence ID" value="NZ_CP047045.1"/>
</dbReference>
<keyword evidence="1" id="KW-0812">Transmembrane</keyword>
<dbReference type="Proteomes" id="UP000431269">
    <property type="component" value="Chromosome"/>
</dbReference>